<protein>
    <submittedName>
        <fullName evidence="1">Uncharacterized protein</fullName>
    </submittedName>
</protein>
<dbReference type="AlphaFoldDB" id="Q13HL7"/>
<organism evidence="1 2">
    <name type="scientific">Paraburkholderia xenovorans (strain LB400)</name>
    <dbReference type="NCBI Taxonomy" id="266265"/>
    <lineage>
        <taxon>Bacteria</taxon>
        <taxon>Pseudomonadati</taxon>
        <taxon>Pseudomonadota</taxon>
        <taxon>Betaproteobacteria</taxon>
        <taxon>Burkholderiales</taxon>
        <taxon>Burkholderiaceae</taxon>
        <taxon>Paraburkholderia</taxon>
    </lineage>
</organism>
<evidence type="ECO:0000313" key="2">
    <source>
        <dbReference type="Proteomes" id="UP000001817"/>
    </source>
</evidence>
<gene>
    <name evidence="1" type="ORF">Bxe_C0522</name>
</gene>
<proteinExistence type="predicted"/>
<reference evidence="1 2" key="1">
    <citation type="journal article" date="2006" name="Proc. Natl. Acad. Sci. U.S.A.">
        <title>Burkholderia xenovorans LB400 harbors a multi-replicon, 9.73-Mbp genome shaped for versatility.</title>
        <authorList>
            <person name="Chain P.S."/>
            <person name="Denef V.J."/>
            <person name="Konstantinidis K.T."/>
            <person name="Vergez L.M."/>
            <person name="Agullo L."/>
            <person name="Reyes V.L."/>
            <person name="Hauser L."/>
            <person name="Cordova M."/>
            <person name="Gomez L."/>
            <person name="Gonzalez M."/>
            <person name="Land M."/>
            <person name="Lao V."/>
            <person name="Larimer F."/>
            <person name="LiPuma J.J."/>
            <person name="Mahenthiralingam E."/>
            <person name="Malfatti S.A."/>
            <person name="Marx C.J."/>
            <person name="Parnell J.J."/>
            <person name="Ramette A."/>
            <person name="Richardson P."/>
            <person name="Seeger M."/>
            <person name="Smith D."/>
            <person name="Spilker T."/>
            <person name="Sul W.J."/>
            <person name="Tsoi T.V."/>
            <person name="Ulrich L.E."/>
            <person name="Zhulin I.B."/>
            <person name="Tiedje J.M."/>
        </authorList>
    </citation>
    <scope>NUCLEOTIDE SEQUENCE [LARGE SCALE GENOMIC DNA]</scope>
    <source>
        <strain evidence="1 2">LB400</strain>
    </source>
</reference>
<name>Q13HL7_PARXL</name>
<accession>Q13HL7</accession>
<dbReference type="STRING" id="266265.Bxe_C0522"/>
<dbReference type="EMBL" id="CP000272">
    <property type="protein sequence ID" value="ABE36422.1"/>
    <property type="molecule type" value="Genomic_DNA"/>
</dbReference>
<dbReference type="KEGG" id="bxe:Bxe_C0522"/>
<evidence type="ECO:0000313" key="1">
    <source>
        <dbReference type="EMBL" id="ABE36422.1"/>
    </source>
</evidence>
<keyword evidence="2" id="KW-1185">Reference proteome</keyword>
<dbReference type="Proteomes" id="UP000001817">
    <property type="component" value="Chromosome 3"/>
</dbReference>
<sequence>MNERKKLDLRVAAQGLDEAGAEDVSRDIALSQDGNRYGAVLSVNLRQDIRRRLRFTTGIVAAMRSQQHSCAVAFRIAGNVSRRQSVAIAPSPEEQSAR</sequence>